<organism evidence="2 3">
    <name type="scientific">Azospirillum melinis</name>
    <dbReference type="NCBI Taxonomy" id="328839"/>
    <lineage>
        <taxon>Bacteria</taxon>
        <taxon>Pseudomonadati</taxon>
        <taxon>Pseudomonadota</taxon>
        <taxon>Alphaproteobacteria</taxon>
        <taxon>Rhodospirillales</taxon>
        <taxon>Azospirillaceae</taxon>
        <taxon>Azospirillum</taxon>
    </lineage>
</organism>
<name>A0ABX2KCA3_9PROT</name>
<accession>A0ABX2KCA3</accession>
<proteinExistence type="predicted"/>
<gene>
    <name evidence="2" type="ORF">GBZ48_18370</name>
</gene>
<evidence type="ECO:0000259" key="1">
    <source>
        <dbReference type="Pfam" id="PF08239"/>
    </source>
</evidence>
<reference evidence="2 3" key="1">
    <citation type="submission" date="2019-10" db="EMBL/GenBank/DDBJ databases">
        <title>Genome sequence of Azospirillum melinis.</title>
        <authorList>
            <person name="Ambrosini A."/>
            <person name="Sant'Anna F.H."/>
            <person name="Cassan F.D."/>
            <person name="Souza E.M."/>
            <person name="Passaglia L.M.P."/>
        </authorList>
    </citation>
    <scope>NUCLEOTIDE SEQUENCE [LARGE SCALE GENOMIC DNA]</scope>
    <source>
        <strain evidence="2 3">TMCY0552</strain>
    </source>
</reference>
<feature type="domain" description="SH3b" evidence="1">
    <location>
        <begin position="65"/>
        <end position="119"/>
    </location>
</feature>
<sequence length="129" mass="14146">MVYKDILDDKTGFLVYETLTATQPEACMRTLLMSIAAITLATSPAMAFECPVGKGASVYDGVPGGKLRTEPRDDARIISGLKNGMAVAVLEVKPACRLPHGWVRVDHDGKSGYVRESDLRPRIRPEWNN</sequence>
<dbReference type="Proteomes" id="UP000605086">
    <property type="component" value="Unassembled WGS sequence"/>
</dbReference>
<dbReference type="InterPro" id="IPR003646">
    <property type="entry name" value="SH3-like_bac-type"/>
</dbReference>
<keyword evidence="3" id="KW-1185">Reference proteome</keyword>
<dbReference type="Gene3D" id="2.30.30.40">
    <property type="entry name" value="SH3 Domains"/>
    <property type="match status" value="1"/>
</dbReference>
<comment type="caution">
    <text evidence="2">The sequence shown here is derived from an EMBL/GenBank/DDBJ whole genome shotgun (WGS) entry which is preliminary data.</text>
</comment>
<protein>
    <submittedName>
        <fullName evidence="2">SH3 domain-containing protein</fullName>
    </submittedName>
</protein>
<evidence type="ECO:0000313" key="3">
    <source>
        <dbReference type="Proteomes" id="UP000605086"/>
    </source>
</evidence>
<dbReference type="Pfam" id="PF08239">
    <property type="entry name" value="SH3_3"/>
    <property type="match status" value="1"/>
</dbReference>
<dbReference type="EMBL" id="WHOS01000023">
    <property type="protein sequence ID" value="NUB01235.1"/>
    <property type="molecule type" value="Genomic_DNA"/>
</dbReference>
<evidence type="ECO:0000313" key="2">
    <source>
        <dbReference type="EMBL" id="NUB01235.1"/>
    </source>
</evidence>